<dbReference type="Proteomes" id="UP000008983">
    <property type="component" value="Unassembled WGS sequence"/>
</dbReference>
<dbReference type="GeneID" id="14904163"/>
<dbReference type="InterPro" id="IPR015505">
    <property type="entry name" value="Coronin"/>
</dbReference>
<dbReference type="PROSITE" id="PS00678">
    <property type="entry name" value="WD_REPEATS_1"/>
    <property type="match status" value="1"/>
</dbReference>
<dbReference type="InParanoid" id="G0R358"/>
<evidence type="ECO:0000256" key="1">
    <source>
        <dbReference type="ARBA" id="ARBA00022574"/>
    </source>
</evidence>
<dbReference type="InterPro" id="IPR001680">
    <property type="entry name" value="WD40_rpt"/>
</dbReference>
<dbReference type="PANTHER" id="PTHR10856:SF0">
    <property type="entry name" value="CORONIN"/>
    <property type="match status" value="1"/>
</dbReference>
<reference evidence="6 7" key="1">
    <citation type="submission" date="2011-07" db="EMBL/GenBank/DDBJ databases">
        <authorList>
            <person name="Coyne R."/>
            <person name="Brami D."/>
            <person name="Johnson J."/>
            <person name="Hostetler J."/>
            <person name="Hannick L."/>
            <person name="Clark T."/>
            <person name="Cassidy-Hanley D."/>
            <person name="Inman J."/>
        </authorList>
    </citation>
    <scope>NUCLEOTIDE SEQUENCE [LARGE SCALE GENOMIC DNA]</scope>
    <source>
        <strain evidence="6 7">G5</strain>
    </source>
</reference>
<organism evidence="6 7">
    <name type="scientific">Ichthyophthirius multifiliis</name>
    <name type="common">White spot disease agent</name>
    <name type="synonym">Ich</name>
    <dbReference type="NCBI Taxonomy" id="5932"/>
    <lineage>
        <taxon>Eukaryota</taxon>
        <taxon>Sar</taxon>
        <taxon>Alveolata</taxon>
        <taxon>Ciliophora</taxon>
        <taxon>Intramacronucleata</taxon>
        <taxon>Oligohymenophorea</taxon>
        <taxon>Hymenostomatida</taxon>
        <taxon>Ophryoglenina</taxon>
        <taxon>Ichthyophthirius</taxon>
    </lineage>
</organism>
<dbReference type="GO" id="GO:0007015">
    <property type="term" value="P:actin filament organization"/>
    <property type="evidence" value="ECO:0007669"/>
    <property type="project" value="TreeGrafter"/>
</dbReference>
<dbReference type="Pfam" id="PF00400">
    <property type="entry name" value="WD40"/>
    <property type="match status" value="2"/>
</dbReference>
<name>G0R358_ICHMU</name>
<evidence type="ECO:0000313" key="7">
    <source>
        <dbReference type="Proteomes" id="UP000008983"/>
    </source>
</evidence>
<dbReference type="SMART" id="SM01166">
    <property type="entry name" value="DUF1899"/>
    <property type="match status" value="1"/>
</dbReference>
<dbReference type="OrthoDB" id="1850764at2759"/>
<keyword evidence="1 3" id="KW-0853">WD repeat</keyword>
<feature type="domain" description="DUF1899" evidence="5">
    <location>
        <begin position="5"/>
        <end position="62"/>
    </location>
</feature>
<dbReference type="GO" id="GO:0051015">
    <property type="term" value="F:actin filament binding"/>
    <property type="evidence" value="ECO:0007669"/>
    <property type="project" value="TreeGrafter"/>
</dbReference>
<evidence type="ECO:0000313" key="6">
    <source>
        <dbReference type="EMBL" id="EGR28081.1"/>
    </source>
</evidence>
<comment type="similarity">
    <text evidence="4">Belongs to the WD repeat coronin family.</text>
</comment>
<dbReference type="Pfam" id="PF08953">
    <property type="entry name" value="DUF1899"/>
    <property type="match status" value="1"/>
</dbReference>
<dbReference type="eggNOG" id="KOG0303">
    <property type="taxonomic scope" value="Eukaryota"/>
</dbReference>
<proteinExistence type="inferred from homology"/>
<dbReference type="PROSITE" id="PS50082">
    <property type="entry name" value="WD_REPEATS_2"/>
    <property type="match status" value="2"/>
</dbReference>
<dbReference type="InterPro" id="IPR019775">
    <property type="entry name" value="WD40_repeat_CS"/>
</dbReference>
<dbReference type="STRING" id="857967.G0R358"/>
<evidence type="ECO:0000259" key="5">
    <source>
        <dbReference type="SMART" id="SM01166"/>
    </source>
</evidence>
<accession>G0R358</accession>
<dbReference type="PROSITE" id="PS50294">
    <property type="entry name" value="WD_REPEATS_REGION"/>
    <property type="match status" value="1"/>
</dbReference>
<dbReference type="Gene3D" id="2.130.10.10">
    <property type="entry name" value="YVTN repeat-like/Quinoprotein amine dehydrogenase"/>
    <property type="match status" value="1"/>
</dbReference>
<dbReference type="InterPro" id="IPR015048">
    <property type="entry name" value="DUF1899"/>
</dbReference>
<dbReference type="RefSeq" id="XP_004027426.1">
    <property type="nucleotide sequence ID" value="XM_004027377.1"/>
</dbReference>
<dbReference type="EMBL" id="GL984293">
    <property type="protein sequence ID" value="EGR28081.1"/>
    <property type="molecule type" value="Genomic_DNA"/>
</dbReference>
<dbReference type="SUPFAM" id="SSF50978">
    <property type="entry name" value="WD40 repeat-like"/>
    <property type="match status" value="1"/>
</dbReference>
<keyword evidence="2 4" id="KW-0677">Repeat</keyword>
<protein>
    <recommendedName>
        <fullName evidence="4">Coronin</fullName>
    </recommendedName>
</protein>
<evidence type="ECO:0000256" key="2">
    <source>
        <dbReference type="ARBA" id="ARBA00022737"/>
    </source>
</evidence>
<evidence type="ECO:0000256" key="3">
    <source>
        <dbReference type="PROSITE-ProRule" id="PRU00221"/>
    </source>
</evidence>
<evidence type="ECO:0000256" key="4">
    <source>
        <dbReference type="RuleBase" id="RU280818"/>
    </source>
</evidence>
<keyword evidence="7" id="KW-1185">Reference proteome</keyword>
<dbReference type="PANTHER" id="PTHR10856">
    <property type="entry name" value="CORONIN"/>
    <property type="match status" value="1"/>
</dbReference>
<dbReference type="OMA" id="CSEDATT"/>
<dbReference type="SMART" id="SM00320">
    <property type="entry name" value="WD40"/>
    <property type="match status" value="3"/>
</dbReference>
<gene>
    <name evidence="6" type="ORF">IMG5_183380</name>
</gene>
<dbReference type="InterPro" id="IPR015943">
    <property type="entry name" value="WD40/YVTN_repeat-like_dom_sf"/>
</dbReference>
<feature type="repeat" description="WD" evidence="3">
    <location>
        <begin position="70"/>
        <end position="112"/>
    </location>
</feature>
<feature type="repeat" description="WD" evidence="3">
    <location>
        <begin position="119"/>
        <end position="161"/>
    </location>
</feature>
<dbReference type="AlphaFoldDB" id="G0R358"/>
<dbReference type="InterPro" id="IPR036322">
    <property type="entry name" value="WD40_repeat_dom_sf"/>
</dbReference>
<sequence>MALTKYKFKNVFGQPLQRWDDLKPLGATTDGFVIDANQSFIAFVLSSGGGIDLGILNHNQTGRVQNIPRLRGHQGPITDFKFLPHLNNLIASCSEDTTIKIWQLQDDNKEDIVQPQQNLNGHHKKINLLCPHLHSQGILASSSYDNTVQIWDIEQGKSLFSIKQDSKVALSLDWSQEGSILGSSWNDKMVKKYIYILYYKKKDENNRSQTIINSRIILSSLRLQSLEIRMD</sequence>